<protein>
    <recommendedName>
        <fullName evidence="2">ZNF598/HEL2 PAH domain-containing protein</fullName>
    </recommendedName>
</protein>
<name>A0A6G0X5E4_9STRA</name>
<comment type="caution">
    <text evidence="3">The sequence shown here is derived from an EMBL/GenBank/DDBJ whole genome shotgun (WGS) entry which is preliminary data.</text>
</comment>
<dbReference type="GO" id="GO:0043022">
    <property type="term" value="F:ribosome binding"/>
    <property type="evidence" value="ECO:0007669"/>
    <property type="project" value="TreeGrafter"/>
</dbReference>
<sequence length="490" mass="55229">MQQQRPVERLLRLDVSVNSFRFINKTPEFQIGCRAECATTKELVSVEWVVYKSFEECQVFDTRIRASQAAQYMANIPFAPLYKTKTFFGQAMKPAFLATRQRDLQEYFNRVTSIPGITQFQTREGSLALADFLNVHARLLIEQQPLVDVSRTEDAPQLRSLTSNSNVSQPDEPSLGTPRSSDESDEVHLTEAQQQELQALIMERISEHAGADVLKAFQKRARRFGKAVDAIDVEGADFYSFMVESFGVEFCQWLVPSLATLLPDKRKRQALTAAVTSTSPQSIDAIASNRSMTRSLSRVRPASEAAIPSTRMTRPQRSRPQSANYTNAKEVMAKVRDLVGDDEERVEEFRFMTKELRARRTSAAEYSEYVVNTFGTDVSKDVLVSVAGAMADNQIQEDLHAASEHVHSLRGSIQRQRSYARRKSLDRLSQSSFKSQTSLRSRGYSIDEEEGYVPSHGSSGHTSVEEEPPQDNKILSRLRNQGAVNLMSFK</sequence>
<dbReference type="Pfam" id="PF23202">
    <property type="entry name" value="PAH_ZNF598"/>
    <property type="match status" value="1"/>
</dbReference>
<dbReference type="GO" id="GO:0061630">
    <property type="term" value="F:ubiquitin protein ligase activity"/>
    <property type="evidence" value="ECO:0007669"/>
    <property type="project" value="InterPro"/>
</dbReference>
<keyword evidence="4" id="KW-1185">Reference proteome</keyword>
<feature type="domain" description="ZNF598/HEL2 PAH" evidence="2">
    <location>
        <begin position="329"/>
        <end position="402"/>
    </location>
</feature>
<dbReference type="InterPro" id="IPR036871">
    <property type="entry name" value="PX_dom_sf"/>
</dbReference>
<evidence type="ECO:0000256" key="1">
    <source>
        <dbReference type="SAM" id="MobiDB-lite"/>
    </source>
</evidence>
<dbReference type="AlphaFoldDB" id="A0A6G0X5E4"/>
<feature type="region of interest" description="Disordered" evidence="1">
    <location>
        <begin position="152"/>
        <end position="190"/>
    </location>
</feature>
<dbReference type="InterPro" id="IPR057634">
    <property type="entry name" value="PAH_ZNF598/HEL2"/>
</dbReference>
<organism evidence="3 4">
    <name type="scientific">Aphanomyces euteiches</name>
    <dbReference type="NCBI Taxonomy" id="100861"/>
    <lineage>
        <taxon>Eukaryota</taxon>
        <taxon>Sar</taxon>
        <taxon>Stramenopiles</taxon>
        <taxon>Oomycota</taxon>
        <taxon>Saprolegniomycetes</taxon>
        <taxon>Saprolegniales</taxon>
        <taxon>Verrucalvaceae</taxon>
        <taxon>Aphanomyces</taxon>
    </lineage>
</organism>
<dbReference type="Proteomes" id="UP000481153">
    <property type="component" value="Unassembled WGS sequence"/>
</dbReference>
<dbReference type="InterPro" id="IPR044288">
    <property type="entry name" value="ZNF598/HEL2"/>
</dbReference>
<feature type="compositionally biased region" description="Polar residues" evidence="1">
    <location>
        <begin position="427"/>
        <end position="440"/>
    </location>
</feature>
<dbReference type="GO" id="GO:0035091">
    <property type="term" value="F:phosphatidylinositol binding"/>
    <property type="evidence" value="ECO:0007669"/>
    <property type="project" value="InterPro"/>
</dbReference>
<dbReference type="PANTHER" id="PTHR22938:SF0">
    <property type="entry name" value="E3 UBIQUITIN-PROTEIN LIGASE ZNF598"/>
    <property type="match status" value="1"/>
</dbReference>
<dbReference type="PANTHER" id="PTHR22938">
    <property type="entry name" value="ZINC FINGER PROTEIN 598"/>
    <property type="match status" value="1"/>
</dbReference>
<feature type="region of interest" description="Disordered" evidence="1">
    <location>
        <begin position="297"/>
        <end position="326"/>
    </location>
</feature>
<dbReference type="GO" id="GO:0016567">
    <property type="term" value="P:protein ubiquitination"/>
    <property type="evidence" value="ECO:0007669"/>
    <property type="project" value="TreeGrafter"/>
</dbReference>
<accession>A0A6G0X5E4</accession>
<dbReference type="SUPFAM" id="SSF64268">
    <property type="entry name" value="PX domain"/>
    <property type="match status" value="1"/>
</dbReference>
<proteinExistence type="predicted"/>
<evidence type="ECO:0000259" key="2">
    <source>
        <dbReference type="Pfam" id="PF23202"/>
    </source>
</evidence>
<dbReference type="Gene3D" id="3.30.1520.10">
    <property type="entry name" value="Phox-like domain"/>
    <property type="match status" value="1"/>
</dbReference>
<reference evidence="3 4" key="1">
    <citation type="submission" date="2019-07" db="EMBL/GenBank/DDBJ databases">
        <title>Genomics analysis of Aphanomyces spp. identifies a new class of oomycete effector associated with host adaptation.</title>
        <authorList>
            <person name="Gaulin E."/>
        </authorList>
    </citation>
    <scope>NUCLEOTIDE SEQUENCE [LARGE SCALE GENOMIC DNA]</scope>
    <source>
        <strain evidence="3 4">ATCC 201684</strain>
    </source>
</reference>
<dbReference type="GO" id="GO:0072344">
    <property type="term" value="P:rescue of stalled ribosome"/>
    <property type="evidence" value="ECO:0007669"/>
    <property type="project" value="InterPro"/>
</dbReference>
<dbReference type="CDD" id="cd06093">
    <property type="entry name" value="PX_domain"/>
    <property type="match status" value="1"/>
</dbReference>
<dbReference type="VEuPathDB" id="FungiDB:AeMF1_017033"/>
<dbReference type="EMBL" id="VJMJ01000101">
    <property type="protein sequence ID" value="KAF0735107.1"/>
    <property type="molecule type" value="Genomic_DNA"/>
</dbReference>
<feature type="compositionally biased region" description="Polar residues" evidence="1">
    <location>
        <begin position="159"/>
        <end position="171"/>
    </location>
</feature>
<feature type="compositionally biased region" description="Polar residues" evidence="1">
    <location>
        <begin position="310"/>
        <end position="326"/>
    </location>
</feature>
<feature type="compositionally biased region" description="Basic and acidic residues" evidence="1">
    <location>
        <begin position="180"/>
        <end position="189"/>
    </location>
</feature>
<gene>
    <name evidence="3" type="ORF">Ae201684_008320</name>
</gene>
<evidence type="ECO:0000313" key="4">
    <source>
        <dbReference type="Proteomes" id="UP000481153"/>
    </source>
</evidence>
<evidence type="ECO:0000313" key="3">
    <source>
        <dbReference type="EMBL" id="KAF0735107.1"/>
    </source>
</evidence>
<feature type="region of interest" description="Disordered" evidence="1">
    <location>
        <begin position="421"/>
        <end position="476"/>
    </location>
</feature>